<dbReference type="SUPFAM" id="SSF56300">
    <property type="entry name" value="Metallo-dependent phosphatases"/>
    <property type="match status" value="1"/>
</dbReference>
<dbReference type="Proteomes" id="UP001470230">
    <property type="component" value="Unassembled WGS sequence"/>
</dbReference>
<evidence type="ECO:0000313" key="2">
    <source>
        <dbReference type="Proteomes" id="UP001470230"/>
    </source>
</evidence>
<accession>A0ABR2JYF6</accession>
<gene>
    <name evidence="1" type="ORF">M9Y10_045534</name>
</gene>
<keyword evidence="2" id="KW-1185">Reference proteome</keyword>
<reference evidence="1 2" key="1">
    <citation type="submission" date="2024-04" db="EMBL/GenBank/DDBJ databases">
        <title>Tritrichomonas musculus Genome.</title>
        <authorList>
            <person name="Alves-Ferreira E."/>
            <person name="Grigg M."/>
            <person name="Lorenzi H."/>
            <person name="Galac M."/>
        </authorList>
    </citation>
    <scope>NUCLEOTIDE SEQUENCE [LARGE SCALE GENOMIC DNA]</scope>
    <source>
        <strain evidence="1 2">EAF2021</strain>
    </source>
</reference>
<dbReference type="InterPro" id="IPR029052">
    <property type="entry name" value="Metallo-depent_PP-like"/>
</dbReference>
<evidence type="ECO:0008006" key="3">
    <source>
        <dbReference type="Google" id="ProtNLM"/>
    </source>
</evidence>
<comment type="caution">
    <text evidence="1">The sequence shown here is derived from an EMBL/GenBank/DDBJ whole genome shotgun (WGS) entry which is preliminary data.</text>
</comment>
<proteinExistence type="predicted"/>
<protein>
    <recommendedName>
        <fullName evidence="3">Calcineurin-like phosphoesterase domain-containing protein</fullName>
    </recommendedName>
</protein>
<name>A0ABR2JYF6_9EUKA</name>
<sequence length="102" mass="12155">MFIYAWNTVDYNSPNYIESFKPLFYYLETLKMHVFLLGGNHDIERLLNLNYEFNKNIIFVKYTFIRAKHQHPNGDKYTGIMRGHDLGNNFEVLYDDAPALIK</sequence>
<organism evidence="1 2">
    <name type="scientific">Tritrichomonas musculus</name>
    <dbReference type="NCBI Taxonomy" id="1915356"/>
    <lineage>
        <taxon>Eukaryota</taxon>
        <taxon>Metamonada</taxon>
        <taxon>Parabasalia</taxon>
        <taxon>Tritrichomonadida</taxon>
        <taxon>Tritrichomonadidae</taxon>
        <taxon>Tritrichomonas</taxon>
    </lineage>
</organism>
<evidence type="ECO:0000313" key="1">
    <source>
        <dbReference type="EMBL" id="KAK8882890.1"/>
    </source>
</evidence>
<dbReference type="EMBL" id="JAPFFF010000009">
    <property type="protein sequence ID" value="KAK8882890.1"/>
    <property type="molecule type" value="Genomic_DNA"/>
</dbReference>